<accession>A0AAE1GC13</accession>
<keyword evidence="3" id="KW-1185">Reference proteome</keyword>
<sequence>MPLLHAFTRQTDAWSPRQRQHLSAISKFNFTFKHLPGKKNPVADALPRTEINAVQLGLEYDHLASEQQQDPEASATRNSITSLQWRDVPLNDSGTIILCDMSTGRPCPRIPASLRHHILNLVHNLSHPSCQASTRLITQKFIWPASLATWEIGCGPASPARSPKYTDTPRLAQDLSTNQRDVLPTST</sequence>
<feature type="region of interest" description="Disordered" evidence="1">
    <location>
        <begin position="158"/>
        <end position="187"/>
    </location>
</feature>
<evidence type="ECO:0000313" key="2">
    <source>
        <dbReference type="EMBL" id="KAK3889066.1"/>
    </source>
</evidence>
<dbReference type="EMBL" id="JAWQEG010000506">
    <property type="protein sequence ID" value="KAK3889066.1"/>
    <property type="molecule type" value="Genomic_DNA"/>
</dbReference>
<protein>
    <recommendedName>
        <fullName evidence="4">Integrase zinc-binding domain-containing protein</fullName>
    </recommendedName>
</protein>
<dbReference type="AlphaFoldDB" id="A0AAE1GC13"/>
<name>A0AAE1GC13_PETCI</name>
<feature type="compositionally biased region" description="Polar residues" evidence="1">
    <location>
        <begin position="174"/>
        <end position="187"/>
    </location>
</feature>
<evidence type="ECO:0008006" key="4">
    <source>
        <dbReference type="Google" id="ProtNLM"/>
    </source>
</evidence>
<proteinExistence type="predicted"/>
<dbReference type="Proteomes" id="UP001286313">
    <property type="component" value="Unassembled WGS sequence"/>
</dbReference>
<organism evidence="2 3">
    <name type="scientific">Petrolisthes cinctipes</name>
    <name type="common">Flat porcelain crab</name>
    <dbReference type="NCBI Taxonomy" id="88211"/>
    <lineage>
        <taxon>Eukaryota</taxon>
        <taxon>Metazoa</taxon>
        <taxon>Ecdysozoa</taxon>
        <taxon>Arthropoda</taxon>
        <taxon>Crustacea</taxon>
        <taxon>Multicrustacea</taxon>
        <taxon>Malacostraca</taxon>
        <taxon>Eumalacostraca</taxon>
        <taxon>Eucarida</taxon>
        <taxon>Decapoda</taxon>
        <taxon>Pleocyemata</taxon>
        <taxon>Anomura</taxon>
        <taxon>Galatheoidea</taxon>
        <taxon>Porcellanidae</taxon>
        <taxon>Petrolisthes</taxon>
    </lineage>
</organism>
<comment type="caution">
    <text evidence="2">The sequence shown here is derived from an EMBL/GenBank/DDBJ whole genome shotgun (WGS) entry which is preliminary data.</text>
</comment>
<evidence type="ECO:0000313" key="3">
    <source>
        <dbReference type="Proteomes" id="UP001286313"/>
    </source>
</evidence>
<evidence type="ECO:0000256" key="1">
    <source>
        <dbReference type="SAM" id="MobiDB-lite"/>
    </source>
</evidence>
<gene>
    <name evidence="2" type="ORF">Pcinc_006941</name>
</gene>
<reference evidence="2" key="1">
    <citation type="submission" date="2023-10" db="EMBL/GenBank/DDBJ databases">
        <title>Genome assemblies of two species of porcelain crab, Petrolisthes cinctipes and Petrolisthes manimaculis (Anomura: Porcellanidae).</title>
        <authorList>
            <person name="Angst P."/>
        </authorList>
    </citation>
    <scope>NUCLEOTIDE SEQUENCE</scope>
    <source>
        <strain evidence="2">PB745_01</strain>
        <tissue evidence="2">Gill</tissue>
    </source>
</reference>